<comment type="caution">
    <text evidence="2">The sequence shown here is derived from an EMBL/GenBank/DDBJ whole genome shotgun (WGS) entry which is preliminary data.</text>
</comment>
<name>A0A556QDI7_9BACT</name>
<dbReference type="Pfam" id="PF13454">
    <property type="entry name" value="NAD_binding_9"/>
    <property type="match status" value="1"/>
</dbReference>
<organism evidence="2 3">
    <name type="scientific">Rariglobus hedericola</name>
    <dbReference type="NCBI Taxonomy" id="2597822"/>
    <lineage>
        <taxon>Bacteria</taxon>
        <taxon>Pseudomonadati</taxon>
        <taxon>Verrucomicrobiota</taxon>
        <taxon>Opitutia</taxon>
        <taxon>Opitutales</taxon>
        <taxon>Opitutaceae</taxon>
        <taxon>Rariglobus</taxon>
    </lineage>
</organism>
<dbReference type="InterPro" id="IPR036188">
    <property type="entry name" value="FAD/NAD-bd_sf"/>
</dbReference>
<dbReference type="PANTHER" id="PTHR40254">
    <property type="entry name" value="BLR0577 PROTEIN"/>
    <property type="match status" value="1"/>
</dbReference>
<dbReference type="RefSeq" id="WP_144354299.1">
    <property type="nucleotide sequence ID" value="NZ_CBCRVV010000033.1"/>
</dbReference>
<feature type="domain" description="FAD-dependent urate hydroxylase HpyO/Asp monooxygenase CreE-like FAD/NAD(P)-binding" evidence="1">
    <location>
        <begin position="12"/>
        <end position="166"/>
    </location>
</feature>
<dbReference type="InterPro" id="IPR052189">
    <property type="entry name" value="L-asp_N-monooxygenase_NS-form"/>
</dbReference>
<dbReference type="SUPFAM" id="SSF51905">
    <property type="entry name" value="FAD/NAD(P)-binding domain"/>
    <property type="match status" value="2"/>
</dbReference>
<gene>
    <name evidence="2" type="ORF">FPL22_17300</name>
</gene>
<dbReference type="Proteomes" id="UP000315648">
    <property type="component" value="Unassembled WGS sequence"/>
</dbReference>
<dbReference type="OrthoDB" id="101972at2"/>
<dbReference type="Gene3D" id="3.50.50.60">
    <property type="entry name" value="FAD/NAD(P)-binding domain"/>
    <property type="match status" value="1"/>
</dbReference>
<dbReference type="PANTHER" id="PTHR40254:SF1">
    <property type="entry name" value="BLR0577 PROTEIN"/>
    <property type="match status" value="1"/>
</dbReference>
<sequence length="462" mass="51199">MATTEKSPRHIVVVGGGLSGTLVVVHLLRTAPAGTQISLIERNPPVGRGVAYGTECKEHLLNVPAARMSAFADQPDHFVHWLEGRVGRLGYPDQVSPSDFLPRQIYGDYIASVFAEARAQAPDTVRFSNIAGELTDIEERPEGNVRLLLADGRTLDADRVVLALGVLPGEYPIRRSLPFYHGRRYVHVPWRPEVLDGIGKDQDVLIVGAGLTANDIIVQLDQLGHRGTVHALSRRGLRPHPHRPGTPAHPAFLDANALPTTVRQLMHLLRAEIRHGGDWRAVVDSVRPFSHALWQGFSWDERARFMRHVRPFWEVHRHRIAPQVAATIDRLADAGRVKFYAGRLQSLKETPVAAEAVFRKHGTEDLVTLTVAKVINCTGPRTDYSKYQHPLYINLLARGLIDHDPLALGLHATPAGEVYRYRAGLSHWLFAIGAPLKGVLWESTAAPEIRVQARQLAARLLA</sequence>
<dbReference type="AlphaFoldDB" id="A0A556QDI7"/>
<reference evidence="2 3" key="1">
    <citation type="submission" date="2019-07" db="EMBL/GenBank/DDBJ databases">
        <title>Description of 53C-WASEF.</title>
        <authorList>
            <person name="Pitt A."/>
            <person name="Hahn M.W."/>
        </authorList>
    </citation>
    <scope>NUCLEOTIDE SEQUENCE [LARGE SCALE GENOMIC DNA]</scope>
    <source>
        <strain evidence="2 3">53C-WASEF</strain>
    </source>
</reference>
<dbReference type="EMBL" id="VMBG01000005">
    <property type="protein sequence ID" value="TSJ74700.1"/>
    <property type="molecule type" value="Genomic_DNA"/>
</dbReference>
<proteinExistence type="predicted"/>
<dbReference type="InterPro" id="IPR038732">
    <property type="entry name" value="HpyO/CreE_NAD-binding"/>
</dbReference>
<evidence type="ECO:0000313" key="2">
    <source>
        <dbReference type="EMBL" id="TSJ74700.1"/>
    </source>
</evidence>
<protein>
    <submittedName>
        <fullName evidence="2">FAD-dependent oxidoreductase</fullName>
    </submittedName>
</protein>
<evidence type="ECO:0000313" key="3">
    <source>
        <dbReference type="Proteomes" id="UP000315648"/>
    </source>
</evidence>
<accession>A0A556QDI7</accession>
<keyword evidence="3" id="KW-1185">Reference proteome</keyword>
<evidence type="ECO:0000259" key="1">
    <source>
        <dbReference type="Pfam" id="PF13454"/>
    </source>
</evidence>